<proteinExistence type="predicted"/>
<evidence type="ECO:0000313" key="6">
    <source>
        <dbReference type="Proteomes" id="UP000320813"/>
    </source>
</evidence>
<dbReference type="InterPro" id="IPR036409">
    <property type="entry name" value="Aldolase_II/adducin_N_sf"/>
</dbReference>
<dbReference type="EMBL" id="SGBD01000001">
    <property type="protein sequence ID" value="RZD14943.1"/>
    <property type="molecule type" value="Genomic_DNA"/>
</dbReference>
<keyword evidence="1" id="KW-0479">Metal-binding</keyword>
<evidence type="ECO:0000256" key="2">
    <source>
        <dbReference type="ARBA" id="ARBA00023239"/>
    </source>
</evidence>
<dbReference type="InterPro" id="IPR001303">
    <property type="entry name" value="Aldolase_II/adducin_N"/>
</dbReference>
<dbReference type="GO" id="GO:0005829">
    <property type="term" value="C:cytosol"/>
    <property type="evidence" value="ECO:0007669"/>
    <property type="project" value="TreeGrafter"/>
</dbReference>
<feature type="region of interest" description="Disordered" evidence="3">
    <location>
        <begin position="82"/>
        <end position="101"/>
    </location>
</feature>
<evidence type="ECO:0000256" key="1">
    <source>
        <dbReference type="ARBA" id="ARBA00022723"/>
    </source>
</evidence>
<gene>
    <name evidence="5" type="ORF">EVJ47_01295</name>
</gene>
<organism evidence="5 6">
    <name type="scientific">Candidatus Acidulodesulfobacterium ferriphilum</name>
    <dbReference type="NCBI Taxonomy" id="2597223"/>
    <lineage>
        <taxon>Bacteria</taxon>
        <taxon>Deltaproteobacteria</taxon>
        <taxon>Candidatus Acidulodesulfobacterales</taxon>
        <taxon>Candidatus Acidulodesulfobacterium</taxon>
    </lineage>
</organism>
<accession>A0A519BCD4</accession>
<comment type="caution">
    <text evidence="5">The sequence shown here is derived from an EMBL/GenBank/DDBJ whole genome shotgun (WGS) entry which is preliminary data.</text>
</comment>
<dbReference type="GO" id="GO:0016832">
    <property type="term" value="F:aldehyde-lyase activity"/>
    <property type="evidence" value="ECO:0007669"/>
    <property type="project" value="TreeGrafter"/>
</dbReference>
<dbReference type="Proteomes" id="UP000320813">
    <property type="component" value="Unassembled WGS sequence"/>
</dbReference>
<dbReference type="Pfam" id="PF00596">
    <property type="entry name" value="Aldolase_II"/>
    <property type="match status" value="1"/>
</dbReference>
<evidence type="ECO:0000256" key="3">
    <source>
        <dbReference type="SAM" id="MobiDB-lite"/>
    </source>
</evidence>
<sequence length="252" mass="28344">MKELLYIKKIAELKRVCNIAFDKDLIDTHSGNISMGIDKNLLITKTGRSLIDLKPQDFTVAPVIKPEKEDGGNVPAAAAAKIRKTAGGKDDNKDNNDNGGASSEIDIHRFILRSFPNSTVFHSHPVNAIALSLSLHKNTDNNKKKGNGFKSVPFFLEKLYKKYPELDEITPLDFESAYFFPKIYVFPLDFTLDIKTKNLRIDFEAKDIFKENGVFMIKSHGSFSWGNTPLDALRWTIMLEASAKIILKCLSF</sequence>
<dbReference type="InterPro" id="IPR050197">
    <property type="entry name" value="Aldolase_class_II_sugar_metab"/>
</dbReference>
<dbReference type="AlphaFoldDB" id="A0A519BCD4"/>
<name>A0A519BCD4_9DELT</name>
<reference evidence="5 6" key="1">
    <citation type="submission" date="2019-01" db="EMBL/GenBank/DDBJ databases">
        <title>Insights into ecological role of a new deltaproteobacterial order Candidatus Sinidesulfobacterales (Sva0485) by metagenomics and metatranscriptomics.</title>
        <authorList>
            <person name="Tan S."/>
            <person name="Liu J."/>
            <person name="Fang Y."/>
            <person name="Hedlund B.P."/>
            <person name="Lian Z.H."/>
            <person name="Huang L.Y."/>
            <person name="Li J.T."/>
            <person name="Huang L.N."/>
            <person name="Li W.J."/>
            <person name="Jiang H.C."/>
            <person name="Dong H.L."/>
            <person name="Shu W.S."/>
        </authorList>
    </citation>
    <scope>NUCLEOTIDE SEQUENCE [LARGE SCALE GENOMIC DNA]</scope>
    <source>
        <strain evidence="5">AP3</strain>
    </source>
</reference>
<dbReference type="Gene3D" id="3.40.225.10">
    <property type="entry name" value="Class II aldolase/adducin N-terminal domain"/>
    <property type="match status" value="1"/>
</dbReference>
<dbReference type="SUPFAM" id="SSF53639">
    <property type="entry name" value="AraD/HMP-PK domain-like"/>
    <property type="match status" value="1"/>
</dbReference>
<dbReference type="GO" id="GO:0046872">
    <property type="term" value="F:metal ion binding"/>
    <property type="evidence" value="ECO:0007669"/>
    <property type="project" value="UniProtKB-KW"/>
</dbReference>
<dbReference type="GO" id="GO:0019323">
    <property type="term" value="P:pentose catabolic process"/>
    <property type="evidence" value="ECO:0007669"/>
    <property type="project" value="TreeGrafter"/>
</dbReference>
<evidence type="ECO:0000259" key="4">
    <source>
        <dbReference type="SMART" id="SM01007"/>
    </source>
</evidence>
<evidence type="ECO:0000313" key="5">
    <source>
        <dbReference type="EMBL" id="RZD14943.1"/>
    </source>
</evidence>
<feature type="domain" description="Class II aldolase/adducin N-terminal" evidence="4">
    <location>
        <begin position="11"/>
        <end position="247"/>
    </location>
</feature>
<dbReference type="PANTHER" id="PTHR22789:SF0">
    <property type="entry name" value="3-OXO-TETRONATE 4-PHOSPHATE DECARBOXYLASE-RELATED"/>
    <property type="match status" value="1"/>
</dbReference>
<keyword evidence="2" id="KW-0456">Lyase</keyword>
<feature type="compositionally biased region" description="Basic and acidic residues" evidence="3">
    <location>
        <begin position="87"/>
        <end position="96"/>
    </location>
</feature>
<dbReference type="SMART" id="SM01007">
    <property type="entry name" value="Aldolase_II"/>
    <property type="match status" value="1"/>
</dbReference>
<dbReference type="PANTHER" id="PTHR22789">
    <property type="entry name" value="FUCULOSE PHOSPHATE ALDOLASE"/>
    <property type="match status" value="1"/>
</dbReference>
<protein>
    <recommendedName>
        <fullName evidence="4">Class II aldolase/adducin N-terminal domain-containing protein</fullName>
    </recommendedName>
</protein>